<comment type="caution">
    <text evidence="2">The sequence shown here is derived from an EMBL/GenBank/DDBJ whole genome shotgun (WGS) entry which is preliminary data.</text>
</comment>
<dbReference type="EMBL" id="CAJVPJ010001103">
    <property type="protein sequence ID" value="CAG8575541.1"/>
    <property type="molecule type" value="Genomic_DNA"/>
</dbReference>
<keyword evidence="3" id="KW-1185">Reference proteome</keyword>
<evidence type="ECO:0000256" key="1">
    <source>
        <dbReference type="SAM" id="MobiDB-lite"/>
    </source>
</evidence>
<feature type="compositionally biased region" description="Basic and acidic residues" evidence="1">
    <location>
        <begin position="24"/>
        <end position="39"/>
    </location>
</feature>
<feature type="non-terminal residue" evidence="2">
    <location>
        <position position="1"/>
    </location>
</feature>
<gene>
    <name evidence="2" type="ORF">POCULU_LOCUS6216</name>
</gene>
<proteinExistence type="predicted"/>
<dbReference type="AlphaFoldDB" id="A0A9N9G3Y6"/>
<reference evidence="2" key="1">
    <citation type="submission" date="2021-06" db="EMBL/GenBank/DDBJ databases">
        <authorList>
            <person name="Kallberg Y."/>
            <person name="Tangrot J."/>
            <person name="Rosling A."/>
        </authorList>
    </citation>
    <scope>NUCLEOTIDE SEQUENCE</scope>
    <source>
        <strain evidence="2">IA702</strain>
    </source>
</reference>
<evidence type="ECO:0000313" key="2">
    <source>
        <dbReference type="EMBL" id="CAG8575541.1"/>
    </source>
</evidence>
<sequence>DRLPTVTFDLKLEAELTTTSSRRLAPEAGKKRSALPRDK</sequence>
<name>A0A9N9G3Y6_9GLOM</name>
<protein>
    <submittedName>
        <fullName evidence="2">4824_t:CDS:1</fullName>
    </submittedName>
</protein>
<feature type="region of interest" description="Disordered" evidence="1">
    <location>
        <begin position="20"/>
        <end position="39"/>
    </location>
</feature>
<dbReference type="Proteomes" id="UP000789572">
    <property type="component" value="Unassembled WGS sequence"/>
</dbReference>
<organism evidence="2 3">
    <name type="scientific">Paraglomus occultum</name>
    <dbReference type="NCBI Taxonomy" id="144539"/>
    <lineage>
        <taxon>Eukaryota</taxon>
        <taxon>Fungi</taxon>
        <taxon>Fungi incertae sedis</taxon>
        <taxon>Mucoromycota</taxon>
        <taxon>Glomeromycotina</taxon>
        <taxon>Glomeromycetes</taxon>
        <taxon>Paraglomerales</taxon>
        <taxon>Paraglomeraceae</taxon>
        <taxon>Paraglomus</taxon>
    </lineage>
</organism>
<accession>A0A9N9G3Y6</accession>
<evidence type="ECO:0000313" key="3">
    <source>
        <dbReference type="Proteomes" id="UP000789572"/>
    </source>
</evidence>